<evidence type="ECO:0000313" key="1">
    <source>
        <dbReference type="EMBL" id="KAJ3643783.1"/>
    </source>
</evidence>
<protein>
    <submittedName>
        <fullName evidence="1">Uncharacterized protein</fullName>
    </submittedName>
</protein>
<proteinExistence type="predicted"/>
<dbReference type="AlphaFoldDB" id="A0AA38HTW3"/>
<evidence type="ECO:0000313" key="2">
    <source>
        <dbReference type="Proteomes" id="UP001168821"/>
    </source>
</evidence>
<keyword evidence="2" id="KW-1185">Reference proteome</keyword>
<accession>A0AA38HTW3</accession>
<gene>
    <name evidence="1" type="ORF">Zmor_026471</name>
</gene>
<dbReference type="Proteomes" id="UP001168821">
    <property type="component" value="Unassembled WGS sequence"/>
</dbReference>
<sequence>MFMEYVVPNLTKIYDEFSAEDIILEILRSRQHLETASISSQEAIQWTTLEFFRFIKVHNELSACKQSFHFIKPPWVPNHATPPLCISQRVTEKE</sequence>
<organism evidence="1 2">
    <name type="scientific">Zophobas morio</name>
    <dbReference type="NCBI Taxonomy" id="2755281"/>
    <lineage>
        <taxon>Eukaryota</taxon>
        <taxon>Metazoa</taxon>
        <taxon>Ecdysozoa</taxon>
        <taxon>Arthropoda</taxon>
        <taxon>Hexapoda</taxon>
        <taxon>Insecta</taxon>
        <taxon>Pterygota</taxon>
        <taxon>Neoptera</taxon>
        <taxon>Endopterygota</taxon>
        <taxon>Coleoptera</taxon>
        <taxon>Polyphaga</taxon>
        <taxon>Cucujiformia</taxon>
        <taxon>Tenebrionidae</taxon>
        <taxon>Zophobas</taxon>
    </lineage>
</organism>
<reference evidence="1" key="1">
    <citation type="journal article" date="2023" name="G3 (Bethesda)">
        <title>Whole genome assemblies of Zophobas morio and Tenebrio molitor.</title>
        <authorList>
            <person name="Kaur S."/>
            <person name="Stinson S.A."/>
            <person name="diCenzo G.C."/>
        </authorList>
    </citation>
    <scope>NUCLEOTIDE SEQUENCE</scope>
    <source>
        <strain evidence="1">QUZm001</strain>
    </source>
</reference>
<comment type="caution">
    <text evidence="1">The sequence shown here is derived from an EMBL/GenBank/DDBJ whole genome shotgun (WGS) entry which is preliminary data.</text>
</comment>
<name>A0AA38HTW3_9CUCU</name>
<dbReference type="EMBL" id="JALNTZ010000008">
    <property type="protein sequence ID" value="KAJ3643783.1"/>
    <property type="molecule type" value="Genomic_DNA"/>
</dbReference>